<protein>
    <submittedName>
        <fullName evidence="1">Uncharacterized protein</fullName>
    </submittedName>
</protein>
<dbReference type="EMBL" id="JARACI010001107">
    <property type="protein sequence ID" value="MDD9207454.1"/>
    <property type="molecule type" value="Genomic_DNA"/>
</dbReference>
<gene>
    <name evidence="1" type="ORF">PU560_13405</name>
</gene>
<name>A0ABT5TZF9_9MICO</name>
<proteinExistence type="predicted"/>
<evidence type="ECO:0000313" key="2">
    <source>
        <dbReference type="Proteomes" id="UP001165561"/>
    </source>
</evidence>
<dbReference type="Proteomes" id="UP001165561">
    <property type="component" value="Unassembled WGS sequence"/>
</dbReference>
<organism evidence="1 2">
    <name type="scientific">Georgenia halotolerans</name>
    <dbReference type="NCBI Taxonomy" id="3028317"/>
    <lineage>
        <taxon>Bacteria</taxon>
        <taxon>Bacillati</taxon>
        <taxon>Actinomycetota</taxon>
        <taxon>Actinomycetes</taxon>
        <taxon>Micrococcales</taxon>
        <taxon>Bogoriellaceae</taxon>
        <taxon>Georgenia</taxon>
    </lineage>
</organism>
<evidence type="ECO:0000313" key="1">
    <source>
        <dbReference type="EMBL" id="MDD9207454.1"/>
    </source>
</evidence>
<keyword evidence="2" id="KW-1185">Reference proteome</keyword>
<sequence>MSLLRFSVPELQTVRGAGLGNEVRGWAKALIGAHELGLRAVHPPWGLNARGYRRDFGTSIFDWPATQALRALPSITVDTNLAGRHEDYAEVMAELREHVARTRGPLVVWHTSGMAGGSSSIRRARPLIRAELTRPAHVAGNLYQIEKRLDPRRLTIALHIRAGDFGASHQGPRPGEFNRMVPIGWYRNIARDVRRRIGDAAQFLVFTDDPANPDIRRLSNELRAVPLPERRRPMLSDVLTMAQADLLVCSVSSLSILAAYLSEKPYIWYGPHLGEIGEWQGIWAHEPGQRQGLTARNATGTPLPGLLTRGMAADEAGVVSGPLTALLEQVLALKDVRRDLIMYGVVPRTEDR</sequence>
<comment type="caution">
    <text evidence="1">The sequence shown here is derived from an EMBL/GenBank/DDBJ whole genome shotgun (WGS) entry which is preliminary data.</text>
</comment>
<accession>A0ABT5TZF9</accession>
<reference evidence="1" key="1">
    <citation type="submission" date="2023-02" db="EMBL/GenBank/DDBJ databases">
        <title>Georgenia sp.10Sc9-8, isolated from a soil sample collected from the Taklamakan desert.</title>
        <authorList>
            <person name="Liu S."/>
        </authorList>
    </citation>
    <scope>NUCLEOTIDE SEQUENCE</scope>
    <source>
        <strain evidence="1">10Sc9-8</strain>
    </source>
</reference>